<dbReference type="EMBL" id="QRDZ01000018">
    <property type="protein sequence ID" value="RED66521.1"/>
    <property type="molecule type" value="Genomic_DNA"/>
</dbReference>
<feature type="transmembrane region" description="Helical" evidence="1">
    <location>
        <begin position="87"/>
        <end position="109"/>
    </location>
</feature>
<keyword evidence="3" id="KW-1185">Reference proteome</keyword>
<feature type="transmembrane region" description="Helical" evidence="1">
    <location>
        <begin position="191"/>
        <end position="212"/>
    </location>
</feature>
<evidence type="ECO:0000313" key="2">
    <source>
        <dbReference type="EMBL" id="RED66521.1"/>
    </source>
</evidence>
<name>A0A3D9IXS2_9BACL</name>
<gene>
    <name evidence="2" type="ORF">DFP98_118145</name>
</gene>
<dbReference type="Proteomes" id="UP000256977">
    <property type="component" value="Unassembled WGS sequence"/>
</dbReference>
<reference evidence="2 3" key="1">
    <citation type="submission" date="2018-07" db="EMBL/GenBank/DDBJ databases">
        <title>Genomic Encyclopedia of Type Strains, Phase III (KMG-III): the genomes of soil and plant-associated and newly described type strains.</title>
        <authorList>
            <person name="Whitman W."/>
        </authorList>
    </citation>
    <scope>NUCLEOTIDE SEQUENCE [LARGE SCALE GENOMIC DNA]</scope>
    <source>
        <strain evidence="2 3">CECT 7287</strain>
    </source>
</reference>
<keyword evidence="1" id="KW-1133">Transmembrane helix</keyword>
<protein>
    <submittedName>
        <fullName evidence="2">Uncharacterized protein</fullName>
    </submittedName>
</protein>
<comment type="caution">
    <text evidence="2">The sequence shown here is derived from an EMBL/GenBank/DDBJ whole genome shotgun (WGS) entry which is preliminary data.</text>
</comment>
<feature type="transmembrane region" description="Helical" evidence="1">
    <location>
        <begin position="6"/>
        <end position="25"/>
    </location>
</feature>
<feature type="transmembrane region" description="Helical" evidence="1">
    <location>
        <begin position="56"/>
        <end position="75"/>
    </location>
</feature>
<dbReference type="AlphaFoldDB" id="A0A3D9IXS2"/>
<proteinExistence type="predicted"/>
<keyword evidence="1" id="KW-0472">Membrane</keyword>
<organism evidence="2 3">
    <name type="scientific">Cohnella phaseoli</name>
    <dbReference type="NCBI Taxonomy" id="456490"/>
    <lineage>
        <taxon>Bacteria</taxon>
        <taxon>Bacillati</taxon>
        <taxon>Bacillota</taxon>
        <taxon>Bacilli</taxon>
        <taxon>Bacillales</taxon>
        <taxon>Paenibacillaceae</taxon>
        <taxon>Cohnella</taxon>
    </lineage>
</organism>
<feature type="transmembrane region" description="Helical" evidence="1">
    <location>
        <begin position="164"/>
        <end position="185"/>
    </location>
</feature>
<feature type="transmembrane region" description="Helical" evidence="1">
    <location>
        <begin position="121"/>
        <end position="143"/>
    </location>
</feature>
<accession>A0A3D9IXS2</accession>
<evidence type="ECO:0000256" key="1">
    <source>
        <dbReference type="SAM" id="Phobius"/>
    </source>
</evidence>
<evidence type="ECO:0000313" key="3">
    <source>
        <dbReference type="Proteomes" id="UP000256977"/>
    </source>
</evidence>
<keyword evidence="1" id="KW-0812">Transmembrane</keyword>
<sequence>MLFAKFILASTIEFLSFFIFTMTLFRFSVKENILKFAIVSFILAFVSNTLQVESLQSVSALINVFLFIFLTTIILRVRLIHSTTMVVITFVVFSLVQWLLVNICIRFNVFSEVLPYTNNGFLLQLATAFMLCIISLFIHLSNGGFSYIESNSRFFKQSLKGNRLFYLFLLIAIVVIVMVNVFYLSSVYLPYYVYIVTATILVILVILIYFSVRKDGQSDRKNFK</sequence>